<dbReference type="EMBL" id="JARJCN010000084">
    <property type="protein sequence ID" value="KAJ7076182.1"/>
    <property type="molecule type" value="Genomic_DNA"/>
</dbReference>
<evidence type="ECO:0000256" key="1">
    <source>
        <dbReference type="SAM" id="MobiDB-lite"/>
    </source>
</evidence>
<reference evidence="2" key="1">
    <citation type="submission" date="2023-03" db="EMBL/GenBank/DDBJ databases">
        <title>Massive genome expansion in bonnet fungi (Mycena s.s.) driven by repeated elements and novel gene families across ecological guilds.</title>
        <authorList>
            <consortium name="Lawrence Berkeley National Laboratory"/>
            <person name="Harder C.B."/>
            <person name="Miyauchi S."/>
            <person name="Viragh M."/>
            <person name="Kuo A."/>
            <person name="Thoen E."/>
            <person name="Andreopoulos B."/>
            <person name="Lu D."/>
            <person name="Skrede I."/>
            <person name="Drula E."/>
            <person name="Henrissat B."/>
            <person name="Morin E."/>
            <person name="Kohler A."/>
            <person name="Barry K."/>
            <person name="LaButti K."/>
            <person name="Morin E."/>
            <person name="Salamov A."/>
            <person name="Lipzen A."/>
            <person name="Mereny Z."/>
            <person name="Hegedus B."/>
            <person name="Baldrian P."/>
            <person name="Stursova M."/>
            <person name="Weitz H."/>
            <person name="Taylor A."/>
            <person name="Grigoriev I.V."/>
            <person name="Nagy L.G."/>
            <person name="Martin F."/>
            <person name="Kauserud H."/>
        </authorList>
    </citation>
    <scope>NUCLEOTIDE SEQUENCE</scope>
    <source>
        <strain evidence="2">CBHHK173m</strain>
    </source>
</reference>
<keyword evidence="3" id="KW-1185">Reference proteome</keyword>
<proteinExistence type="predicted"/>
<dbReference type="Proteomes" id="UP001222325">
    <property type="component" value="Unassembled WGS sequence"/>
</dbReference>
<feature type="compositionally biased region" description="Basic and acidic residues" evidence="1">
    <location>
        <begin position="337"/>
        <end position="352"/>
    </location>
</feature>
<sequence length="363" mass="39799">MLARLQVVMCPPTSPHPLAQPSNKGCWLRLCTHQVVHTSLPRTPRSTPPLPPSDRAAPAPLDYTTYSYSHEAVLVHRRKRRVLSYGASSRHPDSRPLLLRRAVKLTPHVRSGTNALTHSHEARFPHAVPRHKSARALDPARPKESPVRNPLGCVPGTRTVRAALYVHQRRRTVPLGPSRRSRSHSNAHASFPSPAAIRGSRADSCRRVRPPAGAPCTASAAFPFHPAPALRACPRLRPALNSRLPHRAPRSSRLPLPPIPRPSTPIPSRRPSAPHVASMRLAHPARRRAAPASKVSTPLGYTARDSRTSACAPRTFSPSPPSSQFRLPDPDPDPDPDPERGRLEAASRRSPESRVPSPESRRS</sequence>
<protein>
    <submittedName>
        <fullName evidence="2">Uncharacterized protein</fullName>
    </submittedName>
</protein>
<accession>A0AAD6XJT7</accession>
<feature type="region of interest" description="Disordered" evidence="1">
    <location>
        <begin position="39"/>
        <end position="58"/>
    </location>
</feature>
<name>A0AAD6XJT7_9AGAR</name>
<gene>
    <name evidence="2" type="ORF">B0H15DRAFT_955861</name>
</gene>
<feature type="compositionally biased region" description="Low complexity" evidence="1">
    <location>
        <begin position="353"/>
        <end position="363"/>
    </location>
</feature>
<dbReference type="AlphaFoldDB" id="A0AAD6XJT7"/>
<evidence type="ECO:0000313" key="3">
    <source>
        <dbReference type="Proteomes" id="UP001222325"/>
    </source>
</evidence>
<comment type="caution">
    <text evidence="2">The sequence shown here is derived from an EMBL/GenBank/DDBJ whole genome shotgun (WGS) entry which is preliminary data.</text>
</comment>
<feature type="compositionally biased region" description="Pro residues" evidence="1">
    <location>
        <begin position="255"/>
        <end position="265"/>
    </location>
</feature>
<feature type="region of interest" description="Disordered" evidence="1">
    <location>
        <begin position="242"/>
        <end position="363"/>
    </location>
</feature>
<feature type="region of interest" description="Disordered" evidence="1">
    <location>
        <begin position="172"/>
        <end position="221"/>
    </location>
</feature>
<evidence type="ECO:0000313" key="2">
    <source>
        <dbReference type="EMBL" id="KAJ7076182.1"/>
    </source>
</evidence>
<organism evidence="2 3">
    <name type="scientific">Mycena belliarum</name>
    <dbReference type="NCBI Taxonomy" id="1033014"/>
    <lineage>
        <taxon>Eukaryota</taxon>
        <taxon>Fungi</taxon>
        <taxon>Dikarya</taxon>
        <taxon>Basidiomycota</taxon>
        <taxon>Agaricomycotina</taxon>
        <taxon>Agaricomycetes</taxon>
        <taxon>Agaricomycetidae</taxon>
        <taxon>Agaricales</taxon>
        <taxon>Marasmiineae</taxon>
        <taxon>Mycenaceae</taxon>
        <taxon>Mycena</taxon>
    </lineage>
</organism>
<feature type="region of interest" description="Disordered" evidence="1">
    <location>
        <begin position="130"/>
        <end position="153"/>
    </location>
</feature>